<keyword evidence="7" id="KW-0325">Glycoprotein</keyword>
<keyword evidence="2 9" id="KW-0812">Transmembrane</keyword>
<evidence type="ECO:0000256" key="5">
    <source>
        <dbReference type="ARBA" id="ARBA00023136"/>
    </source>
</evidence>
<reference evidence="12" key="2">
    <citation type="submission" date="2025-08" db="UniProtKB">
        <authorList>
            <consortium name="Ensembl"/>
        </authorList>
    </citation>
    <scope>IDENTIFICATION</scope>
</reference>
<evidence type="ECO:0000256" key="10">
    <source>
        <dbReference type="SAM" id="SignalP"/>
    </source>
</evidence>
<dbReference type="InParanoid" id="A0A673AAU2"/>
<evidence type="ECO:0000256" key="1">
    <source>
        <dbReference type="ARBA" id="ARBA00004479"/>
    </source>
</evidence>
<feature type="domain" description="Fibronectin type-III" evidence="11">
    <location>
        <begin position="124"/>
        <end position="221"/>
    </location>
</feature>
<feature type="region of interest" description="Disordered" evidence="8">
    <location>
        <begin position="540"/>
        <end position="560"/>
    </location>
</feature>
<keyword evidence="3 10" id="KW-0732">Signal</keyword>
<keyword evidence="13" id="KW-1185">Reference proteome</keyword>
<feature type="region of interest" description="Disordered" evidence="8">
    <location>
        <begin position="349"/>
        <end position="385"/>
    </location>
</feature>
<dbReference type="Proteomes" id="UP000472271">
    <property type="component" value="Chromosome 16"/>
</dbReference>
<dbReference type="PANTHER" id="PTHR23037">
    <property type="entry name" value="CYTOKINE RECEPTOR"/>
    <property type="match status" value="1"/>
</dbReference>
<feature type="chain" id="PRO_5025336083" evidence="10">
    <location>
        <begin position="24"/>
        <end position="560"/>
    </location>
</feature>
<gene>
    <name evidence="12" type="primary">il21r.1</name>
</gene>
<evidence type="ECO:0000256" key="2">
    <source>
        <dbReference type="ARBA" id="ARBA00022692"/>
    </source>
</evidence>
<dbReference type="Ensembl" id="ENSSORT00005026448.1">
    <property type="protein sequence ID" value="ENSSORP00005025682.1"/>
    <property type="gene ID" value="ENSSORG00005012352.1"/>
</dbReference>
<feature type="transmembrane region" description="Helical" evidence="9">
    <location>
        <begin position="236"/>
        <end position="253"/>
    </location>
</feature>
<evidence type="ECO:0000256" key="8">
    <source>
        <dbReference type="SAM" id="MobiDB-lite"/>
    </source>
</evidence>
<evidence type="ECO:0000256" key="7">
    <source>
        <dbReference type="ARBA" id="ARBA00023180"/>
    </source>
</evidence>
<dbReference type="InterPro" id="IPR036116">
    <property type="entry name" value="FN3_sf"/>
</dbReference>
<keyword evidence="5 9" id="KW-0472">Membrane</keyword>
<reference evidence="12" key="1">
    <citation type="submission" date="2019-06" db="EMBL/GenBank/DDBJ databases">
        <authorList>
            <consortium name="Wellcome Sanger Institute Data Sharing"/>
        </authorList>
    </citation>
    <scope>NUCLEOTIDE SEQUENCE [LARGE SCALE GENOMIC DNA]</scope>
</reference>
<protein>
    <submittedName>
        <fullName evidence="12">Uncharacterized LOC115434975</fullName>
    </submittedName>
</protein>
<feature type="region of interest" description="Disordered" evidence="8">
    <location>
        <begin position="400"/>
        <end position="421"/>
    </location>
</feature>
<dbReference type="PANTHER" id="PTHR23037:SF7">
    <property type="entry name" value="INTERLEUKIN-21 RECEPTOR"/>
    <property type="match status" value="1"/>
</dbReference>
<dbReference type="GO" id="GO:0009897">
    <property type="term" value="C:external side of plasma membrane"/>
    <property type="evidence" value="ECO:0007669"/>
    <property type="project" value="TreeGrafter"/>
</dbReference>
<dbReference type="AlphaFoldDB" id="A0A673AAU2"/>
<dbReference type="SUPFAM" id="SSF49265">
    <property type="entry name" value="Fibronectin type III"/>
    <property type="match status" value="1"/>
</dbReference>
<feature type="signal peptide" evidence="10">
    <location>
        <begin position="1"/>
        <end position="23"/>
    </location>
</feature>
<evidence type="ECO:0000259" key="11">
    <source>
        <dbReference type="PROSITE" id="PS50853"/>
    </source>
</evidence>
<name>A0A673AAU2_9TELE</name>
<evidence type="ECO:0000256" key="4">
    <source>
        <dbReference type="ARBA" id="ARBA00022989"/>
    </source>
</evidence>
<evidence type="ECO:0000256" key="3">
    <source>
        <dbReference type="ARBA" id="ARBA00022729"/>
    </source>
</evidence>
<sequence>MAPERLLLLLLWDLTLMIHGVCSVNVTCWTDYNTSITCSASNFGPTFPVSIQVHCRNDELFQELSDSCQLKPSESWCEMHPDDFYEMADSDTYCTASAVRQDNQEIVYSDSSRWKLCDVARAPPPFNIQVSDSDGFYNISWDSDPREHLEYRVRIRERKDLSKEPVYSRYPLDARFVLLDRSKLQPNVSYAVDVQAKWFGHPYLEGPWSPWSSTSEWTTVGTRSRDTEGLVGSNGYFWYLAIPLLLLIMWLAYSQKLFWQKKLQLITFIPKPNVFFEPLYNIYQGNFKDWVKPVFSEYDVLRMNADVHVINDKDQDVLQWKKVQMSSQQSGRVLHSLEPMAHLVVHLQDGGSSQDTGHSAGHSTGHSAGHSTGHSAGHSTGHSTGHVSIHTVLLNGQEEAELQEAESQSSVNSYQDGESFGPYAGDNRGHAGYDLDEALTSRMGGQRDENGNLVSVDLSLENLHFEPEFNEPEERMSLDSFVSNGPSEDGYPHVDLDTIDSGFGECTSPSATDANAEQHRHSPLFQQNTPMHSNYVKQWMAGSALQEDCSPENPQSNPQP</sequence>
<proteinExistence type="predicted"/>
<dbReference type="OrthoDB" id="8939865at2759"/>
<evidence type="ECO:0000313" key="12">
    <source>
        <dbReference type="Ensembl" id="ENSSORP00005025682.1"/>
    </source>
</evidence>
<dbReference type="GO" id="GO:0004896">
    <property type="term" value="F:cytokine receptor activity"/>
    <property type="evidence" value="ECO:0007669"/>
    <property type="project" value="TreeGrafter"/>
</dbReference>
<evidence type="ECO:0000313" key="13">
    <source>
        <dbReference type="Proteomes" id="UP000472271"/>
    </source>
</evidence>
<dbReference type="PROSITE" id="PS50853">
    <property type="entry name" value="FN3"/>
    <property type="match status" value="1"/>
</dbReference>
<dbReference type="CDD" id="cd00063">
    <property type="entry name" value="FN3"/>
    <property type="match status" value="1"/>
</dbReference>
<dbReference type="InterPro" id="IPR013783">
    <property type="entry name" value="Ig-like_fold"/>
</dbReference>
<evidence type="ECO:0000256" key="6">
    <source>
        <dbReference type="ARBA" id="ARBA00023170"/>
    </source>
</evidence>
<accession>A0A673AAU2</accession>
<organism evidence="12 13">
    <name type="scientific">Sphaeramia orbicularis</name>
    <name type="common">orbiculate cardinalfish</name>
    <dbReference type="NCBI Taxonomy" id="375764"/>
    <lineage>
        <taxon>Eukaryota</taxon>
        <taxon>Metazoa</taxon>
        <taxon>Chordata</taxon>
        <taxon>Craniata</taxon>
        <taxon>Vertebrata</taxon>
        <taxon>Euteleostomi</taxon>
        <taxon>Actinopterygii</taxon>
        <taxon>Neopterygii</taxon>
        <taxon>Teleostei</taxon>
        <taxon>Neoteleostei</taxon>
        <taxon>Acanthomorphata</taxon>
        <taxon>Gobiaria</taxon>
        <taxon>Kurtiformes</taxon>
        <taxon>Apogonoidei</taxon>
        <taxon>Apogonidae</taxon>
        <taxon>Apogoninae</taxon>
        <taxon>Sphaeramia</taxon>
    </lineage>
</organism>
<keyword evidence="6" id="KW-0675">Receptor</keyword>
<evidence type="ECO:0000256" key="9">
    <source>
        <dbReference type="SAM" id="Phobius"/>
    </source>
</evidence>
<comment type="subcellular location">
    <subcellularLocation>
        <location evidence="1">Membrane</location>
        <topology evidence="1">Single-pass type I membrane protein</topology>
    </subcellularLocation>
</comment>
<keyword evidence="4 9" id="KW-1133">Transmembrane helix</keyword>
<feature type="compositionally biased region" description="Polar residues" evidence="8">
    <location>
        <begin position="350"/>
        <end position="385"/>
    </location>
</feature>
<dbReference type="InterPro" id="IPR003961">
    <property type="entry name" value="FN3_dom"/>
</dbReference>
<reference evidence="12" key="3">
    <citation type="submission" date="2025-09" db="UniProtKB">
        <authorList>
            <consortium name="Ensembl"/>
        </authorList>
    </citation>
    <scope>IDENTIFICATION</scope>
</reference>
<dbReference type="Gene3D" id="2.60.40.10">
    <property type="entry name" value="Immunoglobulins"/>
    <property type="match status" value="1"/>
</dbReference>
<dbReference type="FunCoup" id="A0A673AAU2">
    <property type="interactions" value="1258"/>
</dbReference>